<protein>
    <submittedName>
        <fullName evidence="1">Telomerase reverse transcriptase</fullName>
        <ecNumber evidence="1">2.7.7.49</ecNumber>
    </submittedName>
</protein>
<name>A0ACC2ZBZ6_9PEZI</name>
<accession>A0ACC2ZBZ6</accession>
<proteinExistence type="predicted"/>
<keyword evidence="1" id="KW-0548">Nucleotidyltransferase</keyword>
<dbReference type="EC" id="2.7.7.49" evidence="1"/>
<keyword evidence="1" id="KW-0695">RNA-directed DNA polymerase</keyword>
<dbReference type="EMBL" id="JAPDRP010000008">
    <property type="protein sequence ID" value="KAJ9645312.1"/>
    <property type="molecule type" value="Genomic_DNA"/>
</dbReference>
<organism evidence="1 2">
    <name type="scientific">Coniosporium tulheliwenetii</name>
    <dbReference type="NCBI Taxonomy" id="3383036"/>
    <lineage>
        <taxon>Eukaryota</taxon>
        <taxon>Fungi</taxon>
        <taxon>Dikarya</taxon>
        <taxon>Ascomycota</taxon>
        <taxon>Pezizomycotina</taxon>
        <taxon>Dothideomycetes</taxon>
        <taxon>Dothideomycetes incertae sedis</taxon>
        <taxon>Coniosporium</taxon>
    </lineage>
</organism>
<keyword evidence="1" id="KW-0808">Transferase</keyword>
<evidence type="ECO:0000313" key="1">
    <source>
        <dbReference type="EMBL" id="KAJ9645312.1"/>
    </source>
</evidence>
<sequence>MKYMFPRQFGLHNVFTSKVDYRDTAQPFKDYTLREQEIARVRHEQYVKSGAREDVDSFKTNIPKRLRAQALELVGKLRALHQACSYIELLRYYCPVKTLPAIAAKPNRVDSSASAKVTEESSVKLASAHDLCFTDLACPVSDVSAFCRAVLSKVVPKVFWGEGPTRSWNMRVFMRHVDRFVVLRKFESLTLHEVMQDLKIADITWLQPPKATATSKMTQSDFLKRRELLMEFVYYLLDSFLIPLIRSNFHVTESNVHKNRLFYFRHDVWRTLAEPSLTILKPSMFEEMKTENAQKLLAKRSLGYSHIRLLPKATGMRPITNLRRRVQVRRGGNVILRRSINSVMAPTFNVLNYEKSAQPARLGSSLFSIGDIFPKLRAFRSSLQARGLADRPLFFAKLDVQSCFDTIPQQQLIQLLQNLLSANDYRVSRHAEVRPPQTQHDQAGAFLSARPLIKFVAHGRAAGKLLPFEQLMRQEFATGKKGTVFVDSVVQSVQHKEEVLGLLREHVERNIVKIGKKFYRQKQGVPQGSVVSTLLCNFFYARLEDQCLGFLRKADCLLLRLIDDFLLITLHRVDAERFVQVMYEGVPEFGVSVKKQKALVNFDVEVQGIGVMKQPEAATFPYCGISVDTATLDVSRVPDRKTTSNVCDALTVDTTAVPGQTFHRKALNALKIRMHKMFFDTAFNALPTVLTNLYHTFHESALRCYGYLKSLPPNRQPPPRLLIKTVAELVALALAMMKRRTASKKGWAGYECTVGKRQTKWLACKAFQDVFQRRQTRFAVLLAWLEDGLLAAWPTSRVERGLMEGAAGVEVDQPAEAIAPLNCQLNGRVKMMTLNSAESAILFGKPHIYSIDITEGQLHDVCDPDYHVYLEEFFVNDSKDKACGKHLPLTRTAHIETPISPPQTPPRSRAPRVRPLLNTTTLPRIDTMLDTAPDSPPDLTNSKSSKSSSFHSSSLDDVTGFNGVPDFEDISLDELRILPSQSSPKRPLARTSITSTSSSRSSGQGLSSFRDLTNSKPRYPSLRAQVNGAIRQQACLDPPNRTMRRSSTSPSRPALGMRSAPAPRSRSNSPSNPSQHKLPPSPCSLRSNSRSGSSPIGMPLGRRQSWQPGRKTVKELEDEYHDSDEEVPEDAIMWNVPVSPRPPNERSTPQTPALQSPRMSSSRESVQGTVKHHRSVPGMLPTNARSTSGPAHLPPRPPLPVSASESAVTDVHHPYRPRNKSWTAAVYDLSPEARSLTEALEAYAEQTERQHEERGNIMIDPLPISKEKAAVLTRTRPSWLPPKDPKEEAKHLREYQRMMAHSLEAEKRHKAKLVEAKTARDETATALSRIWDQHVLPNWTAVLHEPRTRELWWRGIAPRSRGWSGGALSGTSSVLHLPLTPPLWGAHV</sequence>
<dbReference type="Proteomes" id="UP001172680">
    <property type="component" value="Unassembled WGS sequence"/>
</dbReference>
<gene>
    <name evidence="1" type="primary">EST2</name>
    <name evidence="1" type="ORF">H2199_003318</name>
</gene>
<keyword evidence="2" id="KW-1185">Reference proteome</keyword>
<evidence type="ECO:0000313" key="2">
    <source>
        <dbReference type="Proteomes" id="UP001172680"/>
    </source>
</evidence>
<comment type="caution">
    <text evidence="1">The sequence shown here is derived from an EMBL/GenBank/DDBJ whole genome shotgun (WGS) entry which is preliminary data.</text>
</comment>
<reference evidence="1" key="1">
    <citation type="submission" date="2022-10" db="EMBL/GenBank/DDBJ databases">
        <title>Culturing micro-colonial fungi from biological soil crusts in the Mojave desert and describing Neophaeococcomyces mojavensis, and introducing the new genera and species Taxawa tesnikishii.</title>
        <authorList>
            <person name="Kurbessoian T."/>
            <person name="Stajich J.E."/>
        </authorList>
    </citation>
    <scope>NUCLEOTIDE SEQUENCE</scope>
    <source>
        <strain evidence="1">JES_115</strain>
    </source>
</reference>